<comment type="caution">
    <text evidence="1">The sequence shown here is derived from an EMBL/GenBank/DDBJ whole genome shotgun (WGS) entry which is preliminary data.</text>
</comment>
<dbReference type="Proteomes" id="UP000789920">
    <property type="component" value="Unassembled WGS sequence"/>
</dbReference>
<protein>
    <submittedName>
        <fullName evidence="1">31981_t:CDS:1</fullName>
    </submittedName>
</protein>
<proteinExistence type="predicted"/>
<evidence type="ECO:0000313" key="1">
    <source>
        <dbReference type="EMBL" id="CAG8804189.1"/>
    </source>
</evidence>
<feature type="non-terminal residue" evidence="1">
    <location>
        <position position="421"/>
    </location>
</feature>
<keyword evidence="2" id="KW-1185">Reference proteome</keyword>
<dbReference type="EMBL" id="CAJVQC010064038">
    <property type="protein sequence ID" value="CAG8804189.1"/>
    <property type="molecule type" value="Genomic_DNA"/>
</dbReference>
<evidence type="ECO:0000313" key="2">
    <source>
        <dbReference type="Proteomes" id="UP000789920"/>
    </source>
</evidence>
<gene>
    <name evidence="1" type="ORF">RPERSI_LOCUS21675</name>
</gene>
<reference evidence="1" key="1">
    <citation type="submission" date="2021-06" db="EMBL/GenBank/DDBJ databases">
        <authorList>
            <person name="Kallberg Y."/>
            <person name="Tangrot J."/>
            <person name="Rosling A."/>
        </authorList>
    </citation>
    <scope>NUCLEOTIDE SEQUENCE</scope>
    <source>
        <strain evidence="1">MA461A</strain>
    </source>
</reference>
<accession>A0ACA9RQS5</accession>
<organism evidence="1 2">
    <name type="scientific">Racocetra persica</name>
    <dbReference type="NCBI Taxonomy" id="160502"/>
    <lineage>
        <taxon>Eukaryota</taxon>
        <taxon>Fungi</taxon>
        <taxon>Fungi incertae sedis</taxon>
        <taxon>Mucoromycota</taxon>
        <taxon>Glomeromycotina</taxon>
        <taxon>Glomeromycetes</taxon>
        <taxon>Diversisporales</taxon>
        <taxon>Gigasporaceae</taxon>
        <taxon>Racocetra</taxon>
    </lineage>
</organism>
<feature type="non-terminal residue" evidence="1">
    <location>
        <position position="1"/>
    </location>
</feature>
<name>A0ACA9RQS5_9GLOM</name>
<sequence length="421" mass="48042">NPSASPSISRNHISVSVNEKFFLLHTVNMASSDSSQPSNAATSVATEEPTNLNLTRLIDYLANSLKKTLGGVHTYTIYALSTKLIPKESLTLPEISNADSNTNKSNLFERQLLLLVKEKIPSNDKEVFVSGVEIYEYHDFDRDLLNIYISKVDTTGYRPCSSTPTKNLLTAYMKFYLEETNVNRQLLLKRKTIKFNIFARPHPQYLFHLSEKNPTKRVLNDSELLKWWKNVLQQTFLHNTIYIVNGEAENRENLFWQYGYPYSDAEEAIKVIPRFEDDAKSRWLDTARESSLTVKNFWELISIGGEFAGGKQAGFFWVEVALDDNQGLANQDIETIPIIDQSFNMGIKKELEKEVGGVVVSSHTYVQALGELFTQEFHSEETAIESTSYWCRYFTGLQDKINPDNLVIKFTVNNSTITHND</sequence>